<feature type="domain" description="Metalloprotease TldD/E C-terminal" evidence="1">
    <location>
        <begin position="216"/>
        <end position="436"/>
    </location>
</feature>
<dbReference type="InterPro" id="IPR045569">
    <property type="entry name" value="Metalloprtase-TldD/E_C"/>
</dbReference>
<accession>A0ABT7DZ72</accession>
<keyword evidence="3" id="KW-1185">Reference proteome</keyword>
<dbReference type="RefSeq" id="WP_284101606.1">
    <property type="nucleotide sequence ID" value="NZ_JARRAF010000017.1"/>
</dbReference>
<dbReference type="Pfam" id="PF19289">
    <property type="entry name" value="PmbA_TldD_3rd"/>
    <property type="match status" value="1"/>
</dbReference>
<dbReference type="SUPFAM" id="SSF111283">
    <property type="entry name" value="Putative modulator of DNA gyrase, PmbA/TldD"/>
    <property type="match status" value="1"/>
</dbReference>
<gene>
    <name evidence="2" type="ORF">PZA18_14655</name>
</gene>
<dbReference type="Proteomes" id="UP001172778">
    <property type="component" value="Unassembled WGS sequence"/>
</dbReference>
<evidence type="ECO:0000313" key="3">
    <source>
        <dbReference type="Proteomes" id="UP001172778"/>
    </source>
</evidence>
<dbReference type="PANTHER" id="PTHR43666">
    <property type="entry name" value="TLDD PROTEIN"/>
    <property type="match status" value="1"/>
</dbReference>
<name>A0ABT7DZ72_9NEIS</name>
<reference evidence="2" key="1">
    <citation type="submission" date="2023-03" db="EMBL/GenBank/DDBJ databases">
        <title>Chitinimonas shenzhenensis gen. nov., sp. nov., a novel member of family Burkholderiaceae isolated from activated sludge collected in Shen Zhen, China.</title>
        <authorList>
            <person name="Wang X."/>
        </authorList>
    </citation>
    <scope>NUCLEOTIDE SEQUENCE</scope>
    <source>
        <strain evidence="2">DQS-5</strain>
    </source>
</reference>
<sequence>MQQYFYQLADHVQTQLRGGERYTLWLSGEASQFIRFNHGRVRQSGQVRQWYLSLRLVQGYRHVHASISLSADFDNDRQLLAAELLRLRDALTDVAEDPHLLLADEVHSTERTEASRLPPAEAMVEEIVSAAARYDLVGFLAAGPVCHGFASSEGQRNWHETASFHFDWSLYAGGDKAVKHSYAGFDWQREGMEAAIHQSASQLELLQRPARTIAPGSYRSYLTPSALGEVLDTLNWGGFSEKELQAKRSPLLRLREGSARLSPLVSLAEVSAGGLAPAFQHEGFLRPDSTPLIKSGRYAGSLISPRTAREYRLTTNGANASEAPESLQMAAGELPVSQALEALDTGLYISNLWYLNYSDRTACRLTGMTRFASFWVEGGKIVAPLNVMRFDDSLYRMLGDNLLALTEEREFLPDAATYGERSTSSLLLPGALLKGLEFVL</sequence>
<evidence type="ECO:0000313" key="2">
    <source>
        <dbReference type="EMBL" id="MDK2125294.1"/>
    </source>
</evidence>
<protein>
    <submittedName>
        <fullName evidence="2">Metallopeptidase TldD-related protein</fullName>
    </submittedName>
</protein>
<dbReference type="PANTHER" id="PTHR43666:SF1">
    <property type="entry name" value="CONSERVED PROTEIN"/>
    <property type="match status" value="1"/>
</dbReference>
<dbReference type="EMBL" id="JARRAF010000017">
    <property type="protein sequence ID" value="MDK2125294.1"/>
    <property type="molecule type" value="Genomic_DNA"/>
</dbReference>
<organism evidence="2 3">
    <name type="scientific">Parachitinimonas caeni</name>
    <dbReference type="NCBI Taxonomy" id="3031301"/>
    <lineage>
        <taxon>Bacteria</taxon>
        <taxon>Pseudomonadati</taxon>
        <taxon>Pseudomonadota</taxon>
        <taxon>Betaproteobacteria</taxon>
        <taxon>Neisseriales</taxon>
        <taxon>Chitinibacteraceae</taxon>
        <taxon>Parachitinimonas</taxon>
    </lineage>
</organism>
<comment type="caution">
    <text evidence="2">The sequence shown here is derived from an EMBL/GenBank/DDBJ whole genome shotgun (WGS) entry which is preliminary data.</text>
</comment>
<evidence type="ECO:0000259" key="1">
    <source>
        <dbReference type="Pfam" id="PF19289"/>
    </source>
</evidence>
<proteinExistence type="predicted"/>
<dbReference type="InterPro" id="IPR036059">
    <property type="entry name" value="TldD/PmbA_sf"/>
</dbReference>